<reference evidence="8 9" key="1">
    <citation type="submission" date="2015-06" db="EMBL/GenBank/DDBJ databases">
        <title>Draft genome sequence of the purine-degrading Clostridium cylindrosporum HC-1 (DSM 605).</title>
        <authorList>
            <person name="Poehlein A."/>
            <person name="Schiel-Bengelsdorf B."/>
            <person name="Bengelsdorf F."/>
            <person name="Daniel R."/>
            <person name="Duerre P."/>
        </authorList>
    </citation>
    <scope>NUCLEOTIDE SEQUENCE [LARGE SCALE GENOMIC DNA]</scope>
    <source>
        <strain evidence="8 9">DSM 605</strain>
    </source>
</reference>
<dbReference type="PROSITE" id="PS50889">
    <property type="entry name" value="S4"/>
    <property type="match status" value="1"/>
</dbReference>
<dbReference type="PATRIC" id="fig|1121307.3.peg.188"/>
<dbReference type="PANTHER" id="PTHR21600">
    <property type="entry name" value="MITOCHONDRIAL RNA PSEUDOURIDINE SYNTHASE"/>
    <property type="match status" value="1"/>
</dbReference>
<keyword evidence="6" id="KW-0694">RNA-binding</keyword>
<evidence type="ECO:0000256" key="2">
    <source>
        <dbReference type="ARBA" id="ARBA00010876"/>
    </source>
</evidence>
<accession>A0A0J8DA58</accession>
<dbReference type="PANTHER" id="PTHR21600:SF83">
    <property type="entry name" value="PSEUDOURIDYLATE SYNTHASE RPUSD4, MITOCHONDRIAL"/>
    <property type="match status" value="1"/>
</dbReference>
<dbReference type="GO" id="GO:0003723">
    <property type="term" value="F:RNA binding"/>
    <property type="evidence" value="ECO:0007669"/>
    <property type="project" value="UniProtKB-KW"/>
</dbReference>
<dbReference type="SUPFAM" id="SSF55120">
    <property type="entry name" value="Pseudouridine synthase"/>
    <property type="match status" value="1"/>
</dbReference>
<comment type="similarity">
    <text evidence="2">Belongs to the pseudouridine synthase RluA family.</text>
</comment>
<proteinExistence type="inferred from homology"/>
<dbReference type="InterPro" id="IPR036986">
    <property type="entry name" value="S4_RNA-bd_sf"/>
</dbReference>
<evidence type="ECO:0000256" key="4">
    <source>
        <dbReference type="ARBA" id="ARBA00031870"/>
    </source>
</evidence>
<comment type="caution">
    <text evidence="8">The sequence shown here is derived from an EMBL/GenBank/DDBJ whole genome shotgun (WGS) entry which is preliminary data.</text>
</comment>
<dbReference type="EMBL" id="LFVU01000005">
    <property type="protein sequence ID" value="KMT22737.1"/>
    <property type="molecule type" value="Genomic_DNA"/>
</dbReference>
<evidence type="ECO:0000256" key="1">
    <source>
        <dbReference type="ARBA" id="ARBA00000073"/>
    </source>
</evidence>
<dbReference type="CDD" id="cd00165">
    <property type="entry name" value="S4"/>
    <property type="match status" value="1"/>
</dbReference>
<evidence type="ECO:0000313" key="8">
    <source>
        <dbReference type="EMBL" id="KMT22737.1"/>
    </source>
</evidence>
<dbReference type="Proteomes" id="UP000036756">
    <property type="component" value="Unassembled WGS sequence"/>
</dbReference>
<evidence type="ECO:0000256" key="6">
    <source>
        <dbReference type="PROSITE-ProRule" id="PRU00182"/>
    </source>
</evidence>
<name>A0A0J8DA58_CLOCY</name>
<evidence type="ECO:0000256" key="3">
    <source>
        <dbReference type="ARBA" id="ARBA00023235"/>
    </source>
</evidence>
<dbReference type="AlphaFoldDB" id="A0A0J8DA58"/>
<dbReference type="GO" id="GO:0000455">
    <property type="term" value="P:enzyme-directed rRNA pseudouridine synthesis"/>
    <property type="evidence" value="ECO:0007669"/>
    <property type="project" value="UniProtKB-ARBA"/>
</dbReference>
<dbReference type="CDD" id="cd02869">
    <property type="entry name" value="PseudoU_synth_RluA_like"/>
    <property type="match status" value="1"/>
</dbReference>
<dbReference type="Gene3D" id="3.10.290.10">
    <property type="entry name" value="RNA-binding S4 domain"/>
    <property type="match status" value="1"/>
</dbReference>
<keyword evidence="9" id="KW-1185">Reference proteome</keyword>
<dbReference type="RefSeq" id="WP_048569752.1">
    <property type="nucleotide sequence ID" value="NZ_LFVU01000005.1"/>
</dbReference>
<dbReference type="STRING" id="1121307.CLCY_11c00710"/>
<feature type="domain" description="RNA-binding S4" evidence="7">
    <location>
        <begin position="13"/>
        <end position="74"/>
    </location>
</feature>
<dbReference type="InterPro" id="IPR020103">
    <property type="entry name" value="PsdUridine_synth_cat_dom_sf"/>
</dbReference>
<evidence type="ECO:0000259" key="7">
    <source>
        <dbReference type="SMART" id="SM00363"/>
    </source>
</evidence>
<organism evidence="8 9">
    <name type="scientific">Clostridium cylindrosporum DSM 605</name>
    <dbReference type="NCBI Taxonomy" id="1121307"/>
    <lineage>
        <taxon>Bacteria</taxon>
        <taxon>Bacillati</taxon>
        <taxon>Bacillota</taxon>
        <taxon>Clostridia</taxon>
        <taxon>Eubacteriales</taxon>
        <taxon>Clostridiaceae</taxon>
        <taxon>Clostridium</taxon>
    </lineage>
</organism>
<evidence type="ECO:0000313" key="9">
    <source>
        <dbReference type="Proteomes" id="UP000036756"/>
    </source>
</evidence>
<dbReference type="InterPro" id="IPR002942">
    <property type="entry name" value="S4_RNA-bd"/>
</dbReference>
<protein>
    <recommendedName>
        <fullName evidence="4">RNA pseudouridylate synthase</fullName>
    </recommendedName>
    <alternativeName>
        <fullName evidence="5">RNA-uridine isomerase</fullName>
    </alternativeName>
</protein>
<evidence type="ECO:0000256" key="5">
    <source>
        <dbReference type="ARBA" id="ARBA00033164"/>
    </source>
</evidence>
<gene>
    <name evidence="8" type="ORF">CLCY_11c00710</name>
</gene>
<dbReference type="GO" id="GO:0120159">
    <property type="term" value="F:rRNA pseudouridine synthase activity"/>
    <property type="evidence" value="ECO:0007669"/>
    <property type="project" value="UniProtKB-ARBA"/>
</dbReference>
<dbReference type="Pfam" id="PF00849">
    <property type="entry name" value="PseudoU_synth_2"/>
    <property type="match status" value="1"/>
</dbReference>
<dbReference type="InterPro" id="IPR050188">
    <property type="entry name" value="RluA_PseudoU_synthase"/>
</dbReference>
<dbReference type="InterPro" id="IPR006145">
    <property type="entry name" value="PsdUridine_synth_RsuA/RluA"/>
</dbReference>
<sequence>MKEIVITQNEAGQRLDKFLRKYLKDMSLGNIYKAIRKKEIKVNNLKSSEKYILNEGDVLQFYFHVGEETKKKEDKKIIKKIMDIEYDFDIAYEDSSILVVKKGKGVLTHPDEGDEATLTCQVIAYLYDNGVYDPEKEKTFSPSPCNRLDKNTEGLVIFAKNYEALKSINEAIREGNLKKYYMALTVGKPKEGRHIAHIQKDRRANKVRVFDDEVKNSKEIITDVKIIDTVGQFSQVEVDLITGKSHQIRAHLAHLDAPLVGDHKYGDKKINSFFKNRFGIEDQMLVAYKIIFKNCSEGIKHLEGKTISMQLPHYFKKIKNDVFKF</sequence>
<dbReference type="Gene3D" id="3.30.2350.10">
    <property type="entry name" value="Pseudouridine synthase"/>
    <property type="match status" value="1"/>
</dbReference>
<dbReference type="OrthoDB" id="9807829at2"/>
<dbReference type="SUPFAM" id="SSF55174">
    <property type="entry name" value="Alpha-L RNA-binding motif"/>
    <property type="match status" value="1"/>
</dbReference>
<keyword evidence="3 8" id="KW-0413">Isomerase</keyword>
<comment type="catalytic activity">
    <reaction evidence="1">
        <text>a uridine in RNA = a pseudouridine in RNA</text>
        <dbReference type="Rhea" id="RHEA:48348"/>
        <dbReference type="Rhea" id="RHEA-COMP:12068"/>
        <dbReference type="Rhea" id="RHEA-COMP:12069"/>
        <dbReference type="ChEBI" id="CHEBI:65314"/>
        <dbReference type="ChEBI" id="CHEBI:65315"/>
    </reaction>
</comment>
<dbReference type="SMART" id="SM00363">
    <property type="entry name" value="S4"/>
    <property type="match status" value="1"/>
</dbReference>